<dbReference type="GO" id="GO:0070072">
    <property type="term" value="P:vacuolar proton-transporting V-type ATPase complex assembly"/>
    <property type="evidence" value="ECO:0007669"/>
    <property type="project" value="InterPro"/>
</dbReference>
<reference evidence="7 8" key="1">
    <citation type="journal article" date="2003" name="Nature">
        <title>The genome sequence of the filamentous fungus Neurospora crassa.</title>
        <authorList>
            <person name="Galagan J.E."/>
            <person name="Calvo S.E."/>
            <person name="Borkovich K.A."/>
            <person name="Selker E.U."/>
            <person name="Read N.D."/>
            <person name="Jaffe D."/>
            <person name="FitzHugh W."/>
            <person name="Ma L.J."/>
            <person name="Smirnov S."/>
            <person name="Purcell S."/>
            <person name="Rehman B."/>
            <person name="Elkins T."/>
            <person name="Engels R."/>
            <person name="Wang S."/>
            <person name="Nielsen C.B."/>
            <person name="Butler J."/>
            <person name="Endrizzi M."/>
            <person name="Qui D."/>
            <person name="Ianakiev P."/>
            <person name="Bell-Pedersen D."/>
            <person name="Nelson M.A."/>
            <person name="Werner-Washburne M."/>
            <person name="Selitrennikoff C.P."/>
            <person name="Kinsey J.A."/>
            <person name="Braun E.L."/>
            <person name="Zelter A."/>
            <person name="Schulte U."/>
            <person name="Kothe G.O."/>
            <person name="Jedd G."/>
            <person name="Mewes W."/>
            <person name="Staben C."/>
            <person name="Marcotte E."/>
            <person name="Greenberg D."/>
            <person name="Roy A."/>
            <person name="Foley K."/>
            <person name="Naylor J."/>
            <person name="Stange-Thomann N."/>
            <person name="Barrett R."/>
            <person name="Gnerre S."/>
            <person name="Kamal M."/>
            <person name="Kamvysselis M."/>
            <person name="Mauceli E."/>
            <person name="Bielke C."/>
            <person name="Rudd S."/>
            <person name="Frishman D."/>
            <person name="Krystofova S."/>
            <person name="Rasmussen C."/>
            <person name="Metzenberg R.L."/>
            <person name="Perkins D.D."/>
            <person name="Kroken S."/>
            <person name="Cogoni C."/>
            <person name="Macino G."/>
            <person name="Catcheside D."/>
            <person name="Li W."/>
            <person name="Pratt R.J."/>
            <person name="Osmani S.A."/>
            <person name="DeSouza C.P."/>
            <person name="Glass L."/>
            <person name="Orbach M.J."/>
            <person name="Berglund J.A."/>
            <person name="Voelker R."/>
            <person name="Yarden O."/>
            <person name="Plamann M."/>
            <person name="Seiler S."/>
            <person name="Dunlap J."/>
            <person name="Radford A."/>
            <person name="Aramayo R."/>
            <person name="Natvig D.O."/>
            <person name="Alex L.A."/>
            <person name="Mannhaupt G."/>
            <person name="Ebbole D.J."/>
            <person name="Freitag M."/>
            <person name="Paulsen I."/>
            <person name="Sachs M.S."/>
            <person name="Lander E.S."/>
            <person name="Nusbaum C."/>
            <person name="Birren B."/>
        </authorList>
    </citation>
    <scope>NUCLEOTIDE SEQUENCE [LARGE SCALE GENOMIC DNA]</scope>
    <source>
        <strain evidence="8">ATCC 24698 / 74-OR23-1A / CBS 708.71 / DSM 1257 / FGSC 987</strain>
    </source>
</reference>
<dbReference type="EMBL" id="CM002242">
    <property type="protein sequence ID" value="EAA30712.1"/>
    <property type="molecule type" value="Genomic_DNA"/>
</dbReference>
<dbReference type="InterPro" id="IPR021013">
    <property type="entry name" value="ATPase_Vma12"/>
</dbReference>
<evidence type="ECO:0000256" key="6">
    <source>
        <dbReference type="SAM" id="Phobius"/>
    </source>
</evidence>
<proteinExistence type="predicted"/>
<evidence type="ECO:0000313" key="7">
    <source>
        <dbReference type="EMBL" id="EAA30712.1"/>
    </source>
</evidence>
<dbReference type="VEuPathDB" id="FungiDB:NCU02304"/>
<evidence type="ECO:0000313" key="8">
    <source>
        <dbReference type="Proteomes" id="UP000001805"/>
    </source>
</evidence>
<dbReference type="PaxDb" id="5141-EFNCRP00000003100"/>
<evidence type="ECO:0000256" key="3">
    <source>
        <dbReference type="ARBA" id="ARBA00022824"/>
    </source>
</evidence>
<dbReference type="AlphaFoldDB" id="Q7S566"/>
<dbReference type="GO" id="GO:0012505">
    <property type="term" value="C:endomembrane system"/>
    <property type="evidence" value="ECO:0000318"/>
    <property type="project" value="GO_Central"/>
</dbReference>
<dbReference type="FunCoup" id="Q7S566">
    <property type="interactions" value="52"/>
</dbReference>
<protein>
    <submittedName>
        <fullName evidence="7">Uncharacterized protein</fullName>
    </submittedName>
</protein>
<dbReference type="OrthoDB" id="19981at2759"/>
<dbReference type="RefSeq" id="XP_959948.1">
    <property type="nucleotide sequence ID" value="XM_954855.2"/>
</dbReference>
<keyword evidence="8" id="KW-1185">Reference proteome</keyword>
<dbReference type="GO" id="GO:0005789">
    <property type="term" value="C:endoplasmic reticulum membrane"/>
    <property type="evidence" value="ECO:0007669"/>
    <property type="project" value="UniProtKB-SubCell"/>
</dbReference>
<sequence length="265" mass="29987">MVLLTVTSSILEALQRVPDGPSKLQRDGEPSLTDVDIGSPISHGQIMDLRNLLKAAGHHKEYSLEVLLRGSRVYVPPPPPKPEPSDEYKELMARLRREEEERVYERMINPVPPMETFSQRFPSSTGMARAFAEANRPTRKEDMGDDDVTYDEVHRQLMLIFNFMVTILGVAATLWILARWWSTPARIFLTMGGSIIAGVAEVALYSGYVWHLGQAKKKDKTFKEVKEVVQTWVVGPEDKEAADKLIAINNKESAAEDTNLRRRKK</sequence>
<keyword evidence="2 6" id="KW-0812">Transmembrane</keyword>
<dbReference type="OMA" id="FSVYWAL"/>
<dbReference type="Pfam" id="PF11712">
    <property type="entry name" value="Vma12"/>
    <property type="match status" value="1"/>
</dbReference>
<feature type="transmembrane region" description="Helical" evidence="6">
    <location>
        <begin position="159"/>
        <end position="181"/>
    </location>
</feature>
<name>Q7S566_NEUCR</name>
<keyword evidence="5 6" id="KW-0472">Membrane</keyword>
<evidence type="ECO:0000256" key="5">
    <source>
        <dbReference type="ARBA" id="ARBA00023136"/>
    </source>
</evidence>
<dbReference type="Proteomes" id="UP000001805">
    <property type="component" value="Chromosome 7, Linkage Group VII"/>
</dbReference>
<dbReference type="KEGG" id="ncr:NCU02304"/>
<dbReference type="InParanoid" id="Q7S566"/>
<dbReference type="PANTHER" id="PTHR31394">
    <property type="entry name" value="TRANSMEMBRANE PROTEIN 199"/>
    <property type="match status" value="1"/>
</dbReference>
<gene>
    <name evidence="7" type="ORF">NCU02304</name>
</gene>
<keyword evidence="4 6" id="KW-1133">Transmembrane helix</keyword>
<evidence type="ECO:0000256" key="1">
    <source>
        <dbReference type="ARBA" id="ARBA00004477"/>
    </source>
</evidence>
<keyword evidence="3" id="KW-0256">Endoplasmic reticulum</keyword>
<evidence type="ECO:0000256" key="2">
    <source>
        <dbReference type="ARBA" id="ARBA00022692"/>
    </source>
</evidence>
<dbReference type="GeneID" id="3876063"/>
<accession>Q7S566</accession>
<dbReference type="PANTHER" id="PTHR31394:SF1">
    <property type="entry name" value="TRANSMEMBRANE PROTEIN 199"/>
    <property type="match status" value="1"/>
</dbReference>
<comment type="subcellular location">
    <subcellularLocation>
        <location evidence="1">Endoplasmic reticulum membrane</location>
        <topology evidence="1">Multi-pass membrane protein</topology>
    </subcellularLocation>
</comment>
<feature type="transmembrane region" description="Helical" evidence="6">
    <location>
        <begin position="187"/>
        <end position="210"/>
    </location>
</feature>
<evidence type="ECO:0000256" key="4">
    <source>
        <dbReference type="ARBA" id="ARBA00022989"/>
    </source>
</evidence>
<organism evidence="7 8">
    <name type="scientific">Neurospora crassa (strain ATCC 24698 / 74-OR23-1A / CBS 708.71 / DSM 1257 / FGSC 987)</name>
    <dbReference type="NCBI Taxonomy" id="367110"/>
    <lineage>
        <taxon>Eukaryota</taxon>
        <taxon>Fungi</taxon>
        <taxon>Dikarya</taxon>
        <taxon>Ascomycota</taxon>
        <taxon>Pezizomycotina</taxon>
        <taxon>Sordariomycetes</taxon>
        <taxon>Sordariomycetidae</taxon>
        <taxon>Sordariales</taxon>
        <taxon>Sordariaceae</taxon>
        <taxon>Neurospora</taxon>
    </lineage>
</organism>
<dbReference type="STRING" id="367110.Q7S566"/>
<dbReference type="HOGENOM" id="CLU_048316_0_0_1"/>